<dbReference type="Proteomes" id="UP000436911">
    <property type="component" value="Unassembled WGS sequence"/>
</dbReference>
<reference evidence="2 3" key="1">
    <citation type="submission" date="2018-08" db="EMBL/GenBank/DDBJ databases">
        <title>Genome sequencing of Agrobacterium vitis strain ICMP 10754.</title>
        <authorList>
            <person name="Visnovsky S.B."/>
            <person name="Pitman A.R."/>
        </authorList>
    </citation>
    <scope>NUCLEOTIDE SEQUENCE [LARGE SCALE GENOMIC DNA]</scope>
    <source>
        <strain evidence="2 3">ICMP 10754</strain>
    </source>
</reference>
<dbReference type="EMBL" id="QUSG01000008">
    <property type="protein sequence ID" value="KAA3526112.1"/>
    <property type="molecule type" value="Genomic_DNA"/>
</dbReference>
<evidence type="ECO:0000313" key="3">
    <source>
        <dbReference type="Proteomes" id="UP000436911"/>
    </source>
</evidence>
<proteinExistence type="predicted"/>
<dbReference type="SUPFAM" id="SSF52540">
    <property type="entry name" value="P-loop containing nucleoside triphosphate hydrolases"/>
    <property type="match status" value="1"/>
</dbReference>
<evidence type="ECO:0008006" key="4">
    <source>
        <dbReference type="Google" id="ProtNLM"/>
    </source>
</evidence>
<evidence type="ECO:0000256" key="1">
    <source>
        <dbReference type="SAM" id="MobiDB-lite"/>
    </source>
</evidence>
<name>A0A7J4X3Q0_AGRVI</name>
<accession>A0A7J4X3Q0</accession>
<comment type="caution">
    <text evidence="2">The sequence shown here is derived from an EMBL/GenBank/DDBJ whole genome shotgun (WGS) entry which is preliminary data.</text>
</comment>
<feature type="region of interest" description="Disordered" evidence="1">
    <location>
        <begin position="25"/>
        <end position="55"/>
    </location>
</feature>
<organism evidence="2 3">
    <name type="scientific">Agrobacterium vitis</name>
    <name type="common">Rhizobium vitis</name>
    <dbReference type="NCBI Taxonomy" id="373"/>
    <lineage>
        <taxon>Bacteria</taxon>
        <taxon>Pseudomonadati</taxon>
        <taxon>Pseudomonadota</taxon>
        <taxon>Alphaproteobacteria</taxon>
        <taxon>Hyphomicrobiales</taxon>
        <taxon>Rhizobiaceae</taxon>
        <taxon>Rhizobium/Agrobacterium group</taxon>
        <taxon>Agrobacterium</taxon>
    </lineage>
</organism>
<dbReference type="AlphaFoldDB" id="A0A7J4X3Q0"/>
<dbReference type="InterPro" id="IPR027417">
    <property type="entry name" value="P-loop_NTPase"/>
</dbReference>
<feature type="compositionally biased region" description="Basic and acidic residues" evidence="1">
    <location>
        <begin position="26"/>
        <end position="43"/>
    </location>
</feature>
<gene>
    <name evidence="2" type="ORF">DXT89_16440</name>
</gene>
<sequence length="626" mass="69378">MTKKPKLQGGVAGARAHFLDALEEVGEGRDTIDPDKNRARDGIRPGQWPGAPHDAMPPKCPVTVLGMKGEVVYCVGATGGLHEISRFDYPTLLKLFSPYINYLHWAWPAFGKAEADPETGEALPPKVKRVERDKAWEAIISEAGRRGIFDPQDNVRGRGGWKDGEQFIWHSGRHIWTVQTKQKDGKAAEWNLQRAPTGEYGGMYYRQDSDILQPWKSPIGWRDSPAHQLLQDFGTWNWHRPSLDPLFLLGWIGSSLMGAALKTRPIIFITGGRGTGKSTLHDIIKAIFGQTLYATANTTAAGIYQNLGQDSRPVAIDEFEAKASGFKEQAIIELARQAYSGAKLYRGGANHEGVEFELRSAFMFSAIMHPPLAVQDKSRMAILQLKTLENDGKGEPVVSDVAGRMLLRQIMDGWHDFDMHVLPRWRRLLHEAGFDARQIDTYGTLLATAELLVGEQGMIDIGFPADDPEHAIDLLKQATAIERSEQTEKWQDVISRVLEHMPEVLKRGEKQSIHDIIMSVKAGGELMTLDDARQALGNAGVGLTQPGKLFEGYGLAVPVNDTRVARIFEGTDYQSGGWNQALKQAPDYIVTKTTPLVKISREPKRCIVVDFEAYQTAIVGGADVLE</sequence>
<dbReference type="RefSeq" id="WP_149916852.1">
    <property type="nucleotide sequence ID" value="NZ_QUSG01000008.1"/>
</dbReference>
<evidence type="ECO:0000313" key="2">
    <source>
        <dbReference type="EMBL" id="KAA3526112.1"/>
    </source>
</evidence>
<protein>
    <recommendedName>
        <fullName evidence="4">DUF927 domain-containing protein</fullName>
    </recommendedName>
</protein>